<feature type="transmembrane region" description="Helical" evidence="6">
    <location>
        <begin position="320"/>
        <end position="339"/>
    </location>
</feature>
<dbReference type="GO" id="GO:0016020">
    <property type="term" value="C:membrane"/>
    <property type="evidence" value="ECO:0007669"/>
    <property type="project" value="UniProtKB-SubCell"/>
</dbReference>
<dbReference type="InterPro" id="IPR036259">
    <property type="entry name" value="MFS_trans_sf"/>
</dbReference>
<comment type="caution">
    <text evidence="7">The sequence shown here is derived from an EMBL/GenBank/DDBJ whole genome shotgun (WGS) entry which is preliminary data.</text>
</comment>
<feature type="transmembrane region" description="Helical" evidence="6">
    <location>
        <begin position="381"/>
        <end position="404"/>
    </location>
</feature>
<dbReference type="SUPFAM" id="SSF103473">
    <property type="entry name" value="MFS general substrate transporter"/>
    <property type="match status" value="1"/>
</dbReference>
<dbReference type="InterPro" id="IPR011701">
    <property type="entry name" value="MFS"/>
</dbReference>
<dbReference type="Gene3D" id="1.20.1250.20">
    <property type="entry name" value="MFS general substrate transporter like domains"/>
    <property type="match status" value="2"/>
</dbReference>
<evidence type="ECO:0000313" key="7">
    <source>
        <dbReference type="EMBL" id="ERK40359.1"/>
    </source>
</evidence>
<dbReference type="GO" id="GO:0022857">
    <property type="term" value="F:transmembrane transporter activity"/>
    <property type="evidence" value="ECO:0007669"/>
    <property type="project" value="InterPro"/>
</dbReference>
<proteinExistence type="predicted"/>
<gene>
    <name evidence="7" type="ORF">HMPREF9135_0609</name>
</gene>
<dbReference type="InterPro" id="IPR004752">
    <property type="entry name" value="AmpG_permease/AT-1"/>
</dbReference>
<dbReference type="AlphaFoldDB" id="U2P9H9"/>
<dbReference type="Proteomes" id="UP000016648">
    <property type="component" value="Unassembled WGS sequence"/>
</dbReference>
<evidence type="ECO:0000256" key="3">
    <source>
        <dbReference type="ARBA" id="ARBA00022692"/>
    </source>
</evidence>
<dbReference type="PATRIC" id="fig|1115809.3.peg.429"/>
<feature type="transmembrane region" description="Helical" evidence="6">
    <location>
        <begin position="410"/>
        <end position="431"/>
    </location>
</feature>
<dbReference type="Pfam" id="PF07690">
    <property type="entry name" value="MFS_1"/>
    <property type="match status" value="1"/>
</dbReference>
<dbReference type="EMBL" id="AWEY01000007">
    <property type="protein sequence ID" value="ERK40359.1"/>
    <property type="molecule type" value="Genomic_DNA"/>
</dbReference>
<keyword evidence="3 6" id="KW-0812">Transmembrane</keyword>
<keyword evidence="2" id="KW-0813">Transport</keyword>
<feature type="transmembrane region" description="Helical" evidence="6">
    <location>
        <begin position="186"/>
        <end position="207"/>
    </location>
</feature>
<keyword evidence="5 6" id="KW-0472">Membrane</keyword>
<feature type="transmembrane region" description="Helical" evidence="6">
    <location>
        <begin position="290"/>
        <end position="311"/>
    </location>
</feature>
<name>U2P9H9_9BACT</name>
<evidence type="ECO:0000313" key="8">
    <source>
        <dbReference type="Proteomes" id="UP000016648"/>
    </source>
</evidence>
<comment type="subcellular location">
    <subcellularLocation>
        <location evidence="1">Membrane</location>
        <topology evidence="1">Multi-pass membrane protein</topology>
    </subcellularLocation>
</comment>
<keyword evidence="8" id="KW-1185">Reference proteome</keyword>
<evidence type="ECO:0000256" key="1">
    <source>
        <dbReference type="ARBA" id="ARBA00004141"/>
    </source>
</evidence>
<accession>U2P9H9</accession>
<dbReference type="PANTHER" id="PTHR12778:SF10">
    <property type="entry name" value="MAJOR FACILITATOR SUPERFAMILY DOMAIN-CONTAINING PROTEIN 3"/>
    <property type="match status" value="1"/>
</dbReference>
<reference evidence="7 8" key="1">
    <citation type="submission" date="2013-08" db="EMBL/GenBank/DDBJ databases">
        <authorList>
            <person name="Durkin A.S."/>
            <person name="Haft D.R."/>
            <person name="McCorrison J."/>
            <person name="Torralba M."/>
            <person name="Gillis M."/>
            <person name="Haft D.H."/>
            <person name="Methe B."/>
            <person name="Sutton G."/>
            <person name="Nelson K.E."/>
        </authorList>
    </citation>
    <scope>NUCLEOTIDE SEQUENCE [LARGE SCALE GENOMIC DNA]</scope>
    <source>
        <strain evidence="7 8">F0067</strain>
    </source>
</reference>
<dbReference type="RefSeq" id="WP_021588857.1">
    <property type="nucleotide sequence ID" value="NZ_AWEY01000007.1"/>
</dbReference>
<feature type="transmembrane region" description="Helical" evidence="6">
    <location>
        <begin position="73"/>
        <end position="93"/>
    </location>
</feature>
<sequence length="442" mass="49187">MKFNSNSPWLWVPTLYFAEGVPYFVVNNISVMMFTKMGVPNGDMAFFTTLLYFPWLLKGLWSPLVDVIKTKRWWIVAMQIIMTAFLVLLTLTLPNPSPAVIAGGQTPISMFTLTLILFIIAAFASATHDIAADGYYMLAHNPSSQAAFIGIRSTFYRIASVFGQGVLVFIAGSIENETGNIPHSWKVTLGVSAVVFFLITLYHTFFLPHSAEDKPRVDDSVDDKEAANLKRKELVNSFVTFLKKPHVLWAIAFMLLYRLPEGFLIKMCQPFLVHSTASGGLGLSTDMVGLIYGTFGVMALLGGGIVGGIFASRIGLKRSLWLMAGFMTLPCLTFVYLAVYQPTDITVISIALCIEQFGYGFGFTAYMLYMMYFSEGEFKTSHYAICTAFMALSMMLPGFVAGYIQEAIGYVNFFWMVMLCCVATVGVTFVIRKQIDENYGRK</sequence>
<dbReference type="PANTHER" id="PTHR12778">
    <property type="entry name" value="SOLUTE CARRIER FAMILY 33 ACETYL-COA TRANSPORTER -RELATED"/>
    <property type="match status" value="1"/>
</dbReference>
<keyword evidence="4 6" id="KW-1133">Transmembrane helix</keyword>
<evidence type="ECO:0000256" key="2">
    <source>
        <dbReference type="ARBA" id="ARBA00022448"/>
    </source>
</evidence>
<organism evidence="7 8">
    <name type="scientific">Segatella baroniae F0067</name>
    <dbReference type="NCBI Taxonomy" id="1115809"/>
    <lineage>
        <taxon>Bacteria</taxon>
        <taxon>Pseudomonadati</taxon>
        <taxon>Bacteroidota</taxon>
        <taxon>Bacteroidia</taxon>
        <taxon>Bacteroidales</taxon>
        <taxon>Prevotellaceae</taxon>
        <taxon>Segatella</taxon>
    </lineage>
</organism>
<feature type="transmembrane region" description="Helical" evidence="6">
    <location>
        <begin position="234"/>
        <end position="257"/>
    </location>
</feature>
<evidence type="ECO:0000256" key="4">
    <source>
        <dbReference type="ARBA" id="ARBA00022989"/>
    </source>
</evidence>
<protein>
    <submittedName>
        <fullName evidence="7">Transporter, major facilitator family protein</fullName>
    </submittedName>
</protein>
<evidence type="ECO:0000256" key="6">
    <source>
        <dbReference type="SAM" id="Phobius"/>
    </source>
</evidence>
<feature type="transmembrane region" description="Helical" evidence="6">
    <location>
        <begin position="155"/>
        <end position="174"/>
    </location>
</feature>
<feature type="transmembrane region" description="Helical" evidence="6">
    <location>
        <begin position="345"/>
        <end position="369"/>
    </location>
</feature>
<feature type="transmembrane region" description="Helical" evidence="6">
    <location>
        <begin position="108"/>
        <end position="127"/>
    </location>
</feature>
<evidence type="ECO:0000256" key="5">
    <source>
        <dbReference type="ARBA" id="ARBA00023136"/>
    </source>
</evidence>
<feature type="transmembrane region" description="Helical" evidence="6">
    <location>
        <begin position="44"/>
        <end position="61"/>
    </location>
</feature>